<evidence type="ECO:0000256" key="1">
    <source>
        <dbReference type="ARBA" id="ARBA00006243"/>
    </source>
</evidence>
<dbReference type="GO" id="GO:0051604">
    <property type="term" value="P:protein maturation"/>
    <property type="evidence" value="ECO:0007669"/>
    <property type="project" value="TreeGrafter"/>
</dbReference>
<name>A0A1V4I8N3_9FIRM</name>
<dbReference type="PANTHER" id="PTHR30303">
    <property type="entry name" value="HYDROGENASE ISOENZYMES FORMATION PROTEIN HYPE"/>
    <property type="match status" value="1"/>
</dbReference>
<feature type="domain" description="PurM-like C-terminal" evidence="3">
    <location>
        <begin position="154"/>
        <end position="306"/>
    </location>
</feature>
<comment type="caution">
    <text evidence="4">The sequence shown here is derived from an EMBL/GenBank/DDBJ whole genome shotgun (WGS) entry which is preliminary data.</text>
</comment>
<dbReference type="SUPFAM" id="SSF56042">
    <property type="entry name" value="PurM C-terminal domain-like"/>
    <property type="match status" value="1"/>
</dbReference>
<accession>A0A1V4I8N3</accession>
<dbReference type="Gene3D" id="3.90.650.10">
    <property type="entry name" value="PurM-like C-terminal domain"/>
    <property type="match status" value="1"/>
</dbReference>
<dbReference type="STRING" id="29349.CLOTH_07100"/>
<keyword evidence="5" id="KW-1185">Reference proteome</keyword>
<dbReference type="InterPro" id="IPR010918">
    <property type="entry name" value="PurM-like_C_dom"/>
</dbReference>
<dbReference type="PANTHER" id="PTHR30303:SF4">
    <property type="entry name" value="HYDROGENASE EXPRESSION_FORMATION PROTEIN HYPE"/>
    <property type="match status" value="1"/>
</dbReference>
<dbReference type="OrthoDB" id="153904at2"/>
<dbReference type="Pfam" id="PF00586">
    <property type="entry name" value="AIRS"/>
    <property type="match status" value="1"/>
</dbReference>
<evidence type="ECO:0000313" key="5">
    <source>
        <dbReference type="Proteomes" id="UP000190140"/>
    </source>
</evidence>
<proteinExistence type="inferred from homology"/>
<dbReference type="Gene3D" id="3.30.1330.10">
    <property type="entry name" value="PurM-like, N-terminal domain"/>
    <property type="match status" value="1"/>
</dbReference>
<dbReference type="PIRSF" id="PIRSF005644">
    <property type="entry name" value="Hdrgns_mtr_HypE"/>
    <property type="match status" value="1"/>
</dbReference>
<protein>
    <submittedName>
        <fullName evidence="4">Hydrogenase isoenzymes formation protein HypE</fullName>
    </submittedName>
</protein>
<dbReference type="Pfam" id="PF02769">
    <property type="entry name" value="AIRS_C"/>
    <property type="match status" value="1"/>
</dbReference>
<evidence type="ECO:0000313" key="4">
    <source>
        <dbReference type="EMBL" id="OPJ56306.1"/>
    </source>
</evidence>
<dbReference type="RefSeq" id="WP_079411292.1">
    <property type="nucleotide sequence ID" value="NZ_MZGW01000002.1"/>
</dbReference>
<dbReference type="CDD" id="cd06061">
    <property type="entry name" value="PurM-like1"/>
    <property type="match status" value="1"/>
</dbReference>
<dbReference type="InterPro" id="IPR016188">
    <property type="entry name" value="PurM-like_N"/>
</dbReference>
<dbReference type="AlphaFoldDB" id="A0A1V4I8N3"/>
<reference evidence="4 5" key="1">
    <citation type="submission" date="2017-03" db="EMBL/GenBank/DDBJ databases">
        <title>Genome sequence of Clostridium thermoalcaliphilum DSM 7309.</title>
        <authorList>
            <person name="Poehlein A."/>
            <person name="Daniel R."/>
        </authorList>
    </citation>
    <scope>NUCLEOTIDE SEQUENCE [LARGE SCALE GENOMIC DNA]</scope>
    <source>
        <strain evidence="4 5">DSM 7309</strain>
    </source>
</reference>
<dbReference type="EMBL" id="MZGW01000002">
    <property type="protein sequence ID" value="OPJ56306.1"/>
    <property type="molecule type" value="Genomic_DNA"/>
</dbReference>
<feature type="domain" description="PurM-like N-terminal" evidence="2">
    <location>
        <begin position="33"/>
        <end position="137"/>
    </location>
</feature>
<gene>
    <name evidence="4" type="primary">hypE</name>
    <name evidence="4" type="ORF">CLOTH_07100</name>
</gene>
<dbReference type="Proteomes" id="UP000190140">
    <property type="component" value="Unassembled WGS sequence"/>
</dbReference>
<dbReference type="SUPFAM" id="SSF55326">
    <property type="entry name" value="PurM N-terminal domain-like"/>
    <property type="match status" value="1"/>
</dbReference>
<dbReference type="InterPro" id="IPR036921">
    <property type="entry name" value="PurM-like_N_sf"/>
</dbReference>
<organism evidence="4 5">
    <name type="scientific">Alkalithermobacter paradoxus</name>
    <dbReference type="NCBI Taxonomy" id="29349"/>
    <lineage>
        <taxon>Bacteria</taxon>
        <taxon>Bacillati</taxon>
        <taxon>Bacillota</taxon>
        <taxon>Clostridia</taxon>
        <taxon>Peptostreptococcales</taxon>
        <taxon>Tepidibacteraceae</taxon>
        <taxon>Alkalithermobacter</taxon>
    </lineage>
</organism>
<evidence type="ECO:0000259" key="2">
    <source>
        <dbReference type="Pfam" id="PF00586"/>
    </source>
</evidence>
<evidence type="ECO:0000259" key="3">
    <source>
        <dbReference type="Pfam" id="PF02769"/>
    </source>
</evidence>
<sequence length="328" mass="36007">MKVGKLTSDQLKNLVFSTLNTRRSEVMVRPNVGEDCSVIDFGEYVCVMSTDPITGTSEEIGKLAVHITCNDIAASGVNPLGIMLTIMAPEGTSEEEIKKIMLDASNEASKLNVDIIGGHTEITTAVNRIVVSSTGIGKERKKNILNKEIPKDKDLIILTKGAGIEGTGIICFEKEEELTNIYGKDIVSEGKRLLDNISVVKEGIIGGKVGVSFMHDVTEGGILGGIWEVCDLYNLGCIINKDKIYINNSTKVICNHYNIDPLRLISSGSMLIGVSSEKFEKLKLEFEKENIHYSIIGEFTKDKEIFIENNGVKYIVDPPESDELYKVL</sequence>
<comment type="similarity">
    <text evidence="1">Belongs to the HypE family.</text>
</comment>
<dbReference type="InterPro" id="IPR011854">
    <property type="entry name" value="HypE"/>
</dbReference>
<dbReference type="InterPro" id="IPR036676">
    <property type="entry name" value="PurM-like_C_sf"/>
</dbReference>